<evidence type="ECO:0000313" key="2">
    <source>
        <dbReference type="Proteomes" id="UP001377168"/>
    </source>
</evidence>
<dbReference type="Proteomes" id="UP001377168">
    <property type="component" value="Unassembled WGS sequence"/>
</dbReference>
<sequence>MTTYVLIPGADGRAWYWHRVVPMLRERGHDAVAVDLPSGLDAGLAEHVTAVVNAIGDRDTGDDGPVLVAQSLAAVIAPLVCERIPVQQLILVNPMIPAPGETAGEWWDNTGRDEAARAFAAEEGRDPDAGFDLIVDFFHDVPQDATDEAMSGEASGPSEALFAEPWPLRAWPDVPTRILQGRDDRFFPLGFQLRIAAERLPGVPVEDLPGGHLVALSRPVELTELICNGTEAPRSQ</sequence>
<name>A0ACC6PTA0_9ACTN</name>
<gene>
    <name evidence="1" type="ORF">WKI67_14030</name>
</gene>
<accession>A0ACC6PTA0</accession>
<keyword evidence="1" id="KW-0378">Hydrolase</keyword>
<keyword evidence="2" id="KW-1185">Reference proteome</keyword>
<comment type="caution">
    <text evidence="1">The sequence shown here is derived from an EMBL/GenBank/DDBJ whole genome shotgun (WGS) entry which is preliminary data.</text>
</comment>
<reference evidence="1" key="1">
    <citation type="submission" date="2024-03" db="EMBL/GenBank/DDBJ databases">
        <title>Novel Streptomyces species of biotechnological and ecological value are a feature of Machair soil.</title>
        <authorList>
            <person name="Prole J.R."/>
            <person name="Goodfellow M."/>
            <person name="Allenby N."/>
            <person name="Ward A.C."/>
        </authorList>
    </citation>
    <scope>NUCLEOTIDE SEQUENCE</scope>
    <source>
        <strain evidence="1">MS2.AVA.5</strain>
    </source>
</reference>
<protein>
    <submittedName>
        <fullName evidence="1">Alpha/beta hydrolase</fullName>
    </submittedName>
</protein>
<evidence type="ECO:0000313" key="1">
    <source>
        <dbReference type="EMBL" id="MEJ8634510.1"/>
    </source>
</evidence>
<organism evidence="1 2">
    <name type="scientific">Streptomyces achmelvichensis</name>
    <dbReference type="NCBI Taxonomy" id="3134111"/>
    <lineage>
        <taxon>Bacteria</taxon>
        <taxon>Bacillati</taxon>
        <taxon>Actinomycetota</taxon>
        <taxon>Actinomycetes</taxon>
        <taxon>Kitasatosporales</taxon>
        <taxon>Streptomycetaceae</taxon>
        <taxon>Streptomyces</taxon>
    </lineage>
</organism>
<proteinExistence type="predicted"/>
<dbReference type="EMBL" id="JBBKAJ010000022">
    <property type="protein sequence ID" value="MEJ8634510.1"/>
    <property type="molecule type" value="Genomic_DNA"/>
</dbReference>